<evidence type="ECO:0000313" key="1">
    <source>
        <dbReference type="EMBL" id="OAD77308.1"/>
    </source>
</evidence>
<reference evidence="2" key="1">
    <citation type="submission" date="2015-06" db="EMBL/GenBank/DDBJ databases">
        <title>Expansion of signal transduction pathways in fungi by whole-genome duplication.</title>
        <authorList>
            <consortium name="DOE Joint Genome Institute"/>
            <person name="Corrochano L.M."/>
            <person name="Kuo A."/>
            <person name="Marcet-Houben M."/>
            <person name="Polaino S."/>
            <person name="Salamov A."/>
            <person name="Villalobos J.M."/>
            <person name="Alvarez M.I."/>
            <person name="Avalos J."/>
            <person name="Benito E.P."/>
            <person name="Benoit I."/>
            <person name="Burger G."/>
            <person name="Camino L.P."/>
            <person name="Canovas D."/>
            <person name="Cerda-Olmedo E."/>
            <person name="Cheng J.-F."/>
            <person name="Dominguez A."/>
            <person name="Elias M."/>
            <person name="Eslava A.P."/>
            <person name="Glaser F."/>
            <person name="Grimwood J."/>
            <person name="Gutierrez G."/>
            <person name="Heitman J."/>
            <person name="Henrissat B."/>
            <person name="Iturriaga E.A."/>
            <person name="Lang B.F."/>
            <person name="Lavin J.L."/>
            <person name="Lee S."/>
            <person name="Li W."/>
            <person name="Lindquist E."/>
            <person name="Lopez-Garcia S."/>
            <person name="Luque E.M."/>
            <person name="Marcos A.T."/>
            <person name="Martin J."/>
            <person name="McCluskey K."/>
            <person name="Medina H.R."/>
            <person name="Miralles-Duran A."/>
            <person name="Miyazaki A."/>
            <person name="Munoz-Torres E."/>
            <person name="Oguiza J.A."/>
            <person name="Ohm R."/>
            <person name="Olmedo M."/>
            <person name="Orejas M."/>
            <person name="Ortiz-Castellanos L."/>
            <person name="Pisabarro A.G."/>
            <person name="Rodriguez-Romero J."/>
            <person name="Ruiz-Herrera J."/>
            <person name="Ruiz-Vazquez R."/>
            <person name="Sanz C."/>
            <person name="Schackwitz W."/>
            <person name="Schmutz J."/>
            <person name="Shahriari M."/>
            <person name="Shelest E."/>
            <person name="Silva-Franco F."/>
            <person name="Soanes D."/>
            <person name="Syed K."/>
            <person name="Tagua V.G."/>
            <person name="Talbot N.J."/>
            <person name="Thon M."/>
            <person name="De vries R.P."/>
            <person name="Wiebenga A."/>
            <person name="Yadav J.S."/>
            <person name="Braun E.L."/>
            <person name="Baker S."/>
            <person name="Garre V."/>
            <person name="Horwitz B."/>
            <person name="Torres-Martinez S."/>
            <person name="Idnurm A."/>
            <person name="Herrera-Estrella A."/>
            <person name="Gabaldon T."/>
            <person name="Grigoriev I.V."/>
        </authorList>
    </citation>
    <scope>NUCLEOTIDE SEQUENCE [LARGE SCALE GENOMIC DNA]</scope>
    <source>
        <strain evidence="2">NRRL 1555(-)</strain>
    </source>
</reference>
<name>A0A167P5X6_PHYB8</name>
<gene>
    <name evidence="1" type="ORF">PHYBLDRAFT_157724</name>
</gene>
<dbReference type="STRING" id="763407.A0A167P5X6"/>
<dbReference type="EMBL" id="KV440974">
    <property type="protein sequence ID" value="OAD77308.1"/>
    <property type="molecule type" value="Genomic_DNA"/>
</dbReference>
<evidence type="ECO:0000313" key="2">
    <source>
        <dbReference type="Proteomes" id="UP000077315"/>
    </source>
</evidence>
<dbReference type="GeneID" id="28994572"/>
<protein>
    <submittedName>
        <fullName evidence="1">Uncharacterized protein</fullName>
    </submittedName>
</protein>
<accession>A0A167P5X6</accession>
<organism evidence="1 2">
    <name type="scientific">Phycomyces blakesleeanus (strain ATCC 8743b / DSM 1359 / FGSC 10004 / NBRC 33097 / NRRL 1555)</name>
    <dbReference type="NCBI Taxonomy" id="763407"/>
    <lineage>
        <taxon>Eukaryota</taxon>
        <taxon>Fungi</taxon>
        <taxon>Fungi incertae sedis</taxon>
        <taxon>Mucoromycota</taxon>
        <taxon>Mucoromycotina</taxon>
        <taxon>Mucoromycetes</taxon>
        <taxon>Mucorales</taxon>
        <taxon>Phycomycetaceae</taxon>
        <taxon>Phycomyces</taxon>
    </lineage>
</organism>
<dbReference type="RefSeq" id="XP_018295348.1">
    <property type="nucleotide sequence ID" value="XM_018433666.1"/>
</dbReference>
<proteinExistence type="predicted"/>
<dbReference type="Proteomes" id="UP000077315">
    <property type="component" value="Unassembled WGS sequence"/>
</dbReference>
<sequence>MFRIRAIVRTSARLLRPAVATTTRFSLAFKPTTAFQSMRAGHGSMGALHTSARMQACQSETPSEHPLLTKLKANPHILHKLAGFTAFLEAKGIDMSGEQPSMMQVAKVMSDTEVREKIKDLVKDMQEAEIELDMSTISELQASLGEWTKEVDDGKKDKN</sequence>
<keyword evidence="2" id="KW-1185">Reference proteome</keyword>
<dbReference type="VEuPathDB" id="FungiDB:PHYBLDRAFT_157724"/>
<dbReference type="OrthoDB" id="10008801at2759"/>
<dbReference type="InParanoid" id="A0A167P5X6"/>
<dbReference type="AlphaFoldDB" id="A0A167P5X6"/>